<gene>
    <name evidence="1" type="ORF">O181_065629</name>
</gene>
<reference evidence="1" key="1">
    <citation type="submission" date="2021-03" db="EMBL/GenBank/DDBJ databases">
        <title>Draft genome sequence of rust myrtle Austropuccinia psidii MF-1, a brazilian biotype.</title>
        <authorList>
            <person name="Quecine M.C."/>
            <person name="Pachon D.M.R."/>
            <person name="Bonatelli M.L."/>
            <person name="Correr F.H."/>
            <person name="Franceschini L.M."/>
            <person name="Leite T.F."/>
            <person name="Margarido G.R.A."/>
            <person name="Almeida C.A."/>
            <person name="Ferrarezi J.A."/>
            <person name="Labate C.A."/>
        </authorList>
    </citation>
    <scope>NUCLEOTIDE SEQUENCE</scope>
    <source>
        <strain evidence="1">MF-1</strain>
    </source>
</reference>
<evidence type="ECO:0000313" key="2">
    <source>
        <dbReference type="Proteomes" id="UP000765509"/>
    </source>
</evidence>
<keyword evidence="2" id="KW-1185">Reference proteome</keyword>
<accession>A0A9Q3ERE8</accession>
<proteinExistence type="predicted"/>
<evidence type="ECO:0000313" key="1">
    <source>
        <dbReference type="EMBL" id="MBW0525914.1"/>
    </source>
</evidence>
<name>A0A9Q3ERE8_9BASI</name>
<comment type="caution">
    <text evidence="1">The sequence shown here is derived from an EMBL/GenBank/DDBJ whole genome shotgun (WGS) entry which is preliminary data.</text>
</comment>
<dbReference type="AlphaFoldDB" id="A0A9Q3ERE8"/>
<dbReference type="OrthoDB" id="2790258at2759"/>
<organism evidence="1 2">
    <name type="scientific">Austropuccinia psidii MF-1</name>
    <dbReference type="NCBI Taxonomy" id="1389203"/>
    <lineage>
        <taxon>Eukaryota</taxon>
        <taxon>Fungi</taxon>
        <taxon>Dikarya</taxon>
        <taxon>Basidiomycota</taxon>
        <taxon>Pucciniomycotina</taxon>
        <taxon>Pucciniomycetes</taxon>
        <taxon>Pucciniales</taxon>
        <taxon>Sphaerophragmiaceae</taxon>
        <taxon>Austropuccinia</taxon>
    </lineage>
</organism>
<dbReference type="EMBL" id="AVOT02032192">
    <property type="protein sequence ID" value="MBW0525914.1"/>
    <property type="molecule type" value="Genomic_DNA"/>
</dbReference>
<protein>
    <submittedName>
        <fullName evidence="1">Uncharacterized protein</fullName>
    </submittedName>
</protein>
<dbReference type="Proteomes" id="UP000765509">
    <property type="component" value="Unassembled WGS sequence"/>
</dbReference>
<sequence>MRNGSMVNGITSMAAISNASKHAIGCMAYVLHLDAQDGLKALSKGVAPTTFKQEEPPGPMSIVNILNPSDGLSLRYYSIISCVAQLASYLE</sequence>